<dbReference type="RefSeq" id="WP_267926076.1">
    <property type="nucleotide sequence ID" value="NZ_AP024233.1"/>
</dbReference>
<dbReference type="Proteomes" id="UP001063350">
    <property type="component" value="Chromosome"/>
</dbReference>
<feature type="transmembrane region" description="Helical" evidence="1">
    <location>
        <begin position="143"/>
        <end position="163"/>
    </location>
</feature>
<name>A0A915U2H9_9BACT</name>
<feature type="transmembrane region" description="Helical" evidence="1">
    <location>
        <begin position="99"/>
        <end position="122"/>
    </location>
</feature>
<keyword evidence="1" id="KW-1133">Transmembrane helix</keyword>
<keyword evidence="3" id="KW-1185">Reference proteome</keyword>
<sequence length="241" mass="27657">MSKDSNSRNDTNATIVTTDQGHIERPKNLLNAISDIQQFYVIEKEGQDIPCEFLTIERTLDFFKIGIKSGFHEGLALALLMPFISFYMLPFILKEPDTFTKILFGSLPYMVLVVNTLLCSYVSRYYVGNITRKSINSLFGGRIMSLITKAFLIYVFYLVLYRISTPERVWELSQYISKNLGLNPKSLYYGYLKIKPYLVPVATESAVLMVVGAVVPYGMVYSLDIWNRYKSKRNERIISAK</sequence>
<gene>
    <name evidence="2" type="ORF">GF1_16930</name>
</gene>
<evidence type="ECO:0000256" key="1">
    <source>
        <dbReference type="SAM" id="Phobius"/>
    </source>
</evidence>
<feature type="transmembrane region" description="Helical" evidence="1">
    <location>
        <begin position="206"/>
        <end position="226"/>
    </location>
</feature>
<dbReference type="AlphaFoldDB" id="A0A915U2H9"/>
<dbReference type="KEGG" id="ddu:GF1_16930"/>
<evidence type="ECO:0000313" key="2">
    <source>
        <dbReference type="EMBL" id="BCO09317.1"/>
    </source>
</evidence>
<keyword evidence="1" id="KW-0472">Membrane</keyword>
<reference evidence="2" key="1">
    <citation type="submission" date="2020-12" db="EMBL/GenBank/DDBJ databases">
        <title>Desulfobium dissulfuricans gen. nov., sp. nov., a novel mesophilic, sulfate-reducing bacterium isolated from a deep-sea hydrothermal vent.</title>
        <authorList>
            <person name="Hashimoto Y."/>
            <person name="Tame A."/>
            <person name="Sawayama S."/>
            <person name="Miyazaki J."/>
            <person name="Takai K."/>
            <person name="Nakagawa S."/>
        </authorList>
    </citation>
    <scope>NUCLEOTIDE SEQUENCE</scope>
    <source>
        <strain evidence="2">GF1</strain>
    </source>
</reference>
<dbReference type="EMBL" id="AP024233">
    <property type="protein sequence ID" value="BCO09317.1"/>
    <property type="molecule type" value="Genomic_DNA"/>
</dbReference>
<protein>
    <submittedName>
        <fullName evidence="2">Uncharacterized protein</fullName>
    </submittedName>
</protein>
<keyword evidence="1" id="KW-0812">Transmembrane</keyword>
<feature type="transmembrane region" description="Helical" evidence="1">
    <location>
        <begin position="74"/>
        <end position="93"/>
    </location>
</feature>
<organism evidence="2 3">
    <name type="scientific">Desulfolithobacter dissulfuricans</name>
    <dbReference type="NCBI Taxonomy" id="2795293"/>
    <lineage>
        <taxon>Bacteria</taxon>
        <taxon>Pseudomonadati</taxon>
        <taxon>Thermodesulfobacteriota</taxon>
        <taxon>Desulfobulbia</taxon>
        <taxon>Desulfobulbales</taxon>
        <taxon>Desulfobulbaceae</taxon>
        <taxon>Desulfolithobacter</taxon>
    </lineage>
</organism>
<proteinExistence type="predicted"/>
<evidence type="ECO:0000313" key="3">
    <source>
        <dbReference type="Proteomes" id="UP001063350"/>
    </source>
</evidence>
<accession>A0A915U2H9</accession>